<dbReference type="AlphaFoldDB" id="A0A928Y4W4"/>
<dbReference type="GO" id="GO:0015768">
    <property type="term" value="P:maltose transport"/>
    <property type="evidence" value="ECO:0007669"/>
    <property type="project" value="TreeGrafter"/>
</dbReference>
<dbReference type="GO" id="GO:0055052">
    <property type="term" value="C:ATP-binding cassette (ABC) transporter complex, substrate-binding subunit-containing"/>
    <property type="evidence" value="ECO:0007669"/>
    <property type="project" value="TreeGrafter"/>
</dbReference>
<keyword evidence="3" id="KW-0732">Signal</keyword>
<organism evidence="4 5">
    <name type="scientific">candidate division WWE3 bacterium</name>
    <dbReference type="NCBI Taxonomy" id="2053526"/>
    <lineage>
        <taxon>Bacteria</taxon>
        <taxon>Katanobacteria</taxon>
    </lineage>
</organism>
<dbReference type="EMBL" id="JABTTY010000001">
    <property type="protein sequence ID" value="MBE7525265.1"/>
    <property type="molecule type" value="Genomic_DNA"/>
</dbReference>
<dbReference type="GO" id="GO:1901982">
    <property type="term" value="F:maltose binding"/>
    <property type="evidence" value="ECO:0007669"/>
    <property type="project" value="TreeGrafter"/>
</dbReference>
<comment type="caution">
    <text evidence="4">The sequence shown here is derived from an EMBL/GenBank/DDBJ whole genome shotgun (WGS) entry which is preliminary data.</text>
</comment>
<evidence type="ECO:0000313" key="4">
    <source>
        <dbReference type="EMBL" id="MBE7525265.1"/>
    </source>
</evidence>
<comment type="similarity">
    <text evidence="1">Belongs to the bacterial solute-binding protein 1 family.</text>
</comment>
<dbReference type="Pfam" id="PF01547">
    <property type="entry name" value="SBP_bac_1"/>
    <property type="match status" value="1"/>
</dbReference>
<proteinExistence type="inferred from homology"/>
<dbReference type="Proteomes" id="UP000710385">
    <property type="component" value="Unassembled WGS sequence"/>
</dbReference>
<evidence type="ECO:0000313" key="5">
    <source>
        <dbReference type="Proteomes" id="UP000710385"/>
    </source>
</evidence>
<dbReference type="PANTHER" id="PTHR30061">
    <property type="entry name" value="MALTOSE-BINDING PERIPLASMIC PROTEIN"/>
    <property type="match status" value="1"/>
</dbReference>
<reference evidence="4" key="1">
    <citation type="submission" date="2020-05" db="EMBL/GenBank/DDBJ databases">
        <title>High-Quality Genomes of Partial-Nitritation/Anammox System by Hierarchical Clustering Based Hybrid Assembly.</title>
        <authorList>
            <person name="Liu L."/>
            <person name="Wang Y."/>
            <person name="Che Y."/>
            <person name="Chen Y."/>
            <person name="Xia Y."/>
            <person name="Luo R."/>
            <person name="Cheng S.H."/>
            <person name="Zheng C."/>
            <person name="Zhang T."/>
        </authorList>
    </citation>
    <scope>NUCLEOTIDE SEQUENCE</scope>
    <source>
        <strain evidence="4">H1_PAT1</strain>
    </source>
</reference>
<dbReference type="Gene3D" id="3.40.190.10">
    <property type="entry name" value="Periplasmic binding protein-like II"/>
    <property type="match status" value="1"/>
</dbReference>
<keyword evidence="2" id="KW-0813">Transport</keyword>
<dbReference type="InterPro" id="IPR006059">
    <property type="entry name" value="SBP"/>
</dbReference>
<accession>A0A928Y4W4</accession>
<protein>
    <submittedName>
        <fullName evidence="4">Extracellular solute-binding protein</fullName>
    </submittedName>
</protein>
<evidence type="ECO:0000256" key="2">
    <source>
        <dbReference type="ARBA" id="ARBA00022448"/>
    </source>
</evidence>
<name>A0A928Y4W4_UNCKA</name>
<gene>
    <name evidence="4" type="ORF">HS096_02660</name>
</gene>
<sequence>MKRFNKIFAVFFTLVLVGQGCTKGPTPEAQQLSKPTTLNVWSVVDDIDVYQPILNDFRAAFPNVEIRFRRFRLEEYENEILNALSEDKGPDVFLIHNTWVGKYLPKIQPSPPSVRVAQQVVTGTVRKQVVYEVVEAKTISPRQYRQDFVDAVAKDGIRRVNVSTLADQPKFEDRVVAIPMSVDTLALYYNKDLLNTAGIATPPDGWDQFQAQVRRLVRQNALGEIVQAGAGFGTGSNVERSPDIMALLMMQNGTVMADDNGYPTFERIPPDLASERDTPPAFEALGFYTDFANPSKDVYSWNLSMPNSLDAFIQGSSAFFLGYSYHLPVIRARAPKINLGITKVPQITGNPEVNFANYWMWTVSKKAKNADLAWHFVNFLTNATEAPKYLEAAKRPAARRALLTSQLEDEDIGVFSSQVLTAKSWYRGVDPKNAELAIIDMIDGVVQGTLDPRNALRLTSEKIAQTIQAPRTQ</sequence>
<dbReference type="PROSITE" id="PS51257">
    <property type="entry name" value="PROKAR_LIPOPROTEIN"/>
    <property type="match status" value="1"/>
</dbReference>
<dbReference type="SUPFAM" id="SSF53850">
    <property type="entry name" value="Periplasmic binding protein-like II"/>
    <property type="match status" value="1"/>
</dbReference>
<evidence type="ECO:0000256" key="3">
    <source>
        <dbReference type="ARBA" id="ARBA00022729"/>
    </source>
</evidence>
<dbReference type="PANTHER" id="PTHR30061:SF50">
    <property type="entry name" value="MALTOSE_MALTODEXTRIN-BINDING PERIPLASMIC PROTEIN"/>
    <property type="match status" value="1"/>
</dbReference>
<evidence type="ECO:0000256" key="1">
    <source>
        <dbReference type="ARBA" id="ARBA00008520"/>
    </source>
</evidence>
<dbReference type="GO" id="GO:0042956">
    <property type="term" value="P:maltodextrin transmembrane transport"/>
    <property type="evidence" value="ECO:0007669"/>
    <property type="project" value="TreeGrafter"/>
</dbReference>